<dbReference type="Proteomes" id="UP001218218">
    <property type="component" value="Unassembled WGS sequence"/>
</dbReference>
<accession>A0AAD6ZL50</accession>
<name>A0AAD6ZL50_9AGAR</name>
<keyword evidence="2" id="KW-1185">Reference proteome</keyword>
<protein>
    <submittedName>
        <fullName evidence="1">Uncharacterized protein</fullName>
    </submittedName>
</protein>
<dbReference type="EMBL" id="JARIHO010000042">
    <property type="protein sequence ID" value="KAJ7326422.1"/>
    <property type="molecule type" value="Genomic_DNA"/>
</dbReference>
<reference evidence="1" key="1">
    <citation type="submission" date="2023-03" db="EMBL/GenBank/DDBJ databases">
        <title>Massive genome expansion in bonnet fungi (Mycena s.s.) driven by repeated elements and novel gene families across ecological guilds.</title>
        <authorList>
            <consortium name="Lawrence Berkeley National Laboratory"/>
            <person name="Harder C.B."/>
            <person name="Miyauchi S."/>
            <person name="Viragh M."/>
            <person name="Kuo A."/>
            <person name="Thoen E."/>
            <person name="Andreopoulos B."/>
            <person name="Lu D."/>
            <person name="Skrede I."/>
            <person name="Drula E."/>
            <person name="Henrissat B."/>
            <person name="Morin E."/>
            <person name="Kohler A."/>
            <person name="Barry K."/>
            <person name="LaButti K."/>
            <person name="Morin E."/>
            <person name="Salamov A."/>
            <person name="Lipzen A."/>
            <person name="Mereny Z."/>
            <person name="Hegedus B."/>
            <person name="Baldrian P."/>
            <person name="Stursova M."/>
            <person name="Weitz H."/>
            <person name="Taylor A."/>
            <person name="Grigoriev I.V."/>
            <person name="Nagy L.G."/>
            <person name="Martin F."/>
            <person name="Kauserud H."/>
        </authorList>
    </citation>
    <scope>NUCLEOTIDE SEQUENCE</scope>
    <source>
        <strain evidence="1">CBHHK002</strain>
    </source>
</reference>
<evidence type="ECO:0000313" key="2">
    <source>
        <dbReference type="Proteomes" id="UP001218218"/>
    </source>
</evidence>
<sequence length="244" mass="27839">MYKYRLFLKESWRKGGRIGKIAPPKRRKFWTSLQSCKEVRRELEEWTTVLTVLAKGIDGSEDDSDIPGDKNIASEFKFEDLKVRTAIQIFRTKVMPTNLGGVRLPQVSKSQRTERADVRRRIVSEWVGSLVSSNYPRVDSGNGDKVGGCRTWTARWRFGAKSMSERAKPWFTSFMRKQHSGELETYGVAIDTMGVQERRGKKITEFGRVVPKQPCDLSMQPRALEFGIRTSPRSPTISTATSKV</sequence>
<dbReference type="AlphaFoldDB" id="A0AAD6ZL50"/>
<evidence type="ECO:0000313" key="1">
    <source>
        <dbReference type="EMBL" id="KAJ7326422.1"/>
    </source>
</evidence>
<proteinExistence type="predicted"/>
<gene>
    <name evidence="1" type="ORF">DFH08DRAFT_816740</name>
</gene>
<comment type="caution">
    <text evidence="1">The sequence shown here is derived from an EMBL/GenBank/DDBJ whole genome shotgun (WGS) entry which is preliminary data.</text>
</comment>
<organism evidence="1 2">
    <name type="scientific">Mycena albidolilacea</name>
    <dbReference type="NCBI Taxonomy" id="1033008"/>
    <lineage>
        <taxon>Eukaryota</taxon>
        <taxon>Fungi</taxon>
        <taxon>Dikarya</taxon>
        <taxon>Basidiomycota</taxon>
        <taxon>Agaricomycotina</taxon>
        <taxon>Agaricomycetes</taxon>
        <taxon>Agaricomycetidae</taxon>
        <taxon>Agaricales</taxon>
        <taxon>Marasmiineae</taxon>
        <taxon>Mycenaceae</taxon>
        <taxon>Mycena</taxon>
    </lineage>
</organism>